<sequence>MILFVKNERGVAMPIYLNPTDRVSMIWSEICYSEAINERQLANKSLFYNGKRLDRSKTLDESGLEHGAVVLLSAAR</sequence>
<dbReference type="SUPFAM" id="SSF54236">
    <property type="entry name" value="Ubiquitin-like"/>
    <property type="match status" value="1"/>
</dbReference>
<dbReference type="AlphaFoldDB" id="A0A4U5LW07"/>
<organism evidence="2 3">
    <name type="scientific">Steinernema carpocapsae</name>
    <name type="common">Entomopathogenic nematode</name>
    <dbReference type="NCBI Taxonomy" id="34508"/>
    <lineage>
        <taxon>Eukaryota</taxon>
        <taxon>Metazoa</taxon>
        <taxon>Ecdysozoa</taxon>
        <taxon>Nematoda</taxon>
        <taxon>Chromadorea</taxon>
        <taxon>Rhabditida</taxon>
        <taxon>Tylenchina</taxon>
        <taxon>Panagrolaimomorpha</taxon>
        <taxon>Strongyloidoidea</taxon>
        <taxon>Steinernematidae</taxon>
        <taxon>Steinernema</taxon>
    </lineage>
</organism>
<dbReference type="InterPro" id="IPR000626">
    <property type="entry name" value="Ubiquitin-like_dom"/>
</dbReference>
<proteinExistence type="predicted"/>
<comment type="caution">
    <text evidence="2">The sequence shown here is derived from an EMBL/GenBank/DDBJ whole genome shotgun (WGS) entry which is preliminary data.</text>
</comment>
<evidence type="ECO:0000313" key="3">
    <source>
        <dbReference type="Proteomes" id="UP000298663"/>
    </source>
</evidence>
<dbReference type="PROSITE" id="PS50053">
    <property type="entry name" value="UBIQUITIN_2"/>
    <property type="match status" value="1"/>
</dbReference>
<reference evidence="2 3" key="2">
    <citation type="journal article" date="2019" name="G3 (Bethesda)">
        <title>Hybrid Assembly of the Genome of the Entomopathogenic Nematode Steinernema carpocapsae Identifies the X-Chromosome.</title>
        <authorList>
            <person name="Serra L."/>
            <person name="Macchietto M."/>
            <person name="Macias-Munoz A."/>
            <person name="McGill C.J."/>
            <person name="Rodriguez I.M."/>
            <person name="Rodriguez B."/>
            <person name="Murad R."/>
            <person name="Mortazavi A."/>
        </authorList>
    </citation>
    <scope>NUCLEOTIDE SEQUENCE [LARGE SCALE GENOMIC DNA]</scope>
    <source>
        <strain evidence="2 3">ALL</strain>
    </source>
</reference>
<reference evidence="2 3" key="1">
    <citation type="journal article" date="2015" name="Genome Biol.">
        <title>Comparative genomics of Steinernema reveals deeply conserved gene regulatory networks.</title>
        <authorList>
            <person name="Dillman A.R."/>
            <person name="Macchietto M."/>
            <person name="Porter C.F."/>
            <person name="Rogers A."/>
            <person name="Williams B."/>
            <person name="Antoshechkin I."/>
            <person name="Lee M.M."/>
            <person name="Goodwin Z."/>
            <person name="Lu X."/>
            <person name="Lewis E.E."/>
            <person name="Goodrich-Blair H."/>
            <person name="Stock S.P."/>
            <person name="Adams B.J."/>
            <person name="Sternberg P.W."/>
            <person name="Mortazavi A."/>
        </authorList>
    </citation>
    <scope>NUCLEOTIDE SEQUENCE [LARGE SCALE GENOMIC DNA]</scope>
    <source>
        <strain evidence="2 3">ALL</strain>
    </source>
</reference>
<accession>A0A4U5LW07</accession>
<evidence type="ECO:0000313" key="2">
    <source>
        <dbReference type="EMBL" id="TKR60350.1"/>
    </source>
</evidence>
<keyword evidence="3" id="KW-1185">Reference proteome</keyword>
<dbReference type="InterPro" id="IPR029071">
    <property type="entry name" value="Ubiquitin-like_domsf"/>
</dbReference>
<dbReference type="CDD" id="cd17039">
    <property type="entry name" value="Ubl_ubiquitin_like"/>
    <property type="match status" value="1"/>
</dbReference>
<gene>
    <name evidence="2" type="ORF">L596_027607</name>
</gene>
<dbReference type="Gene3D" id="3.10.20.90">
    <property type="entry name" value="Phosphatidylinositol 3-kinase Catalytic Subunit, Chain A, domain 1"/>
    <property type="match status" value="1"/>
</dbReference>
<dbReference type="Pfam" id="PF00240">
    <property type="entry name" value="ubiquitin"/>
    <property type="match status" value="1"/>
</dbReference>
<evidence type="ECO:0000259" key="1">
    <source>
        <dbReference type="PROSITE" id="PS50053"/>
    </source>
</evidence>
<protein>
    <recommendedName>
        <fullName evidence="1">Ubiquitin-like domain-containing protein</fullName>
    </recommendedName>
</protein>
<dbReference type="Proteomes" id="UP000298663">
    <property type="component" value="Unassembled WGS sequence"/>
</dbReference>
<feature type="domain" description="Ubiquitin-like" evidence="1">
    <location>
        <begin position="1"/>
        <end position="76"/>
    </location>
</feature>
<name>A0A4U5LW07_STECR</name>
<dbReference type="EMBL" id="AZBU02000011">
    <property type="protein sequence ID" value="TKR60350.1"/>
    <property type="molecule type" value="Genomic_DNA"/>
</dbReference>
<dbReference type="OrthoDB" id="5838762at2759"/>